<dbReference type="RefSeq" id="WP_310766196.1">
    <property type="nucleotide sequence ID" value="NZ_CP134050.1"/>
</dbReference>
<evidence type="ECO:0000313" key="2">
    <source>
        <dbReference type="Proteomes" id="UP001256827"/>
    </source>
</evidence>
<accession>A0ABY9T2W3</accession>
<dbReference type="Proteomes" id="UP001256827">
    <property type="component" value="Chromosome"/>
</dbReference>
<dbReference type="InterPro" id="IPR047907">
    <property type="entry name" value="CD1375-like"/>
</dbReference>
<reference evidence="1 2" key="1">
    <citation type="submission" date="2023-09" db="EMBL/GenBank/DDBJ databases">
        <title>Complete Genome and Methylome dissection of Bacillus brevis NEB573 original source of BbsI restriction endonuclease.</title>
        <authorList>
            <person name="Fomenkov A."/>
            <person name="Roberts R.D."/>
        </authorList>
    </citation>
    <scope>NUCLEOTIDE SEQUENCE [LARGE SCALE GENOMIC DNA]</scope>
    <source>
        <strain evidence="1 2">NEB573</strain>
    </source>
</reference>
<protein>
    <submittedName>
        <fullName evidence="1">CD1375 family protein</fullName>
    </submittedName>
</protein>
<gene>
    <name evidence="1" type="ORF">RGB73_26825</name>
</gene>
<organism evidence="1 2">
    <name type="scientific">Brevibacillus brevis</name>
    <name type="common">Bacillus brevis</name>
    <dbReference type="NCBI Taxonomy" id="1393"/>
    <lineage>
        <taxon>Bacteria</taxon>
        <taxon>Bacillati</taxon>
        <taxon>Bacillota</taxon>
        <taxon>Bacilli</taxon>
        <taxon>Bacillales</taxon>
        <taxon>Paenibacillaceae</taxon>
        <taxon>Brevibacillus</taxon>
    </lineage>
</organism>
<keyword evidence="2" id="KW-1185">Reference proteome</keyword>
<dbReference type="NCBIfam" id="NF040910">
    <property type="entry name" value="CD1375_fam"/>
    <property type="match status" value="1"/>
</dbReference>
<dbReference type="EMBL" id="CP134050">
    <property type="protein sequence ID" value="WNC14253.1"/>
    <property type="molecule type" value="Genomic_DNA"/>
</dbReference>
<sequence length="38" mass="4391">MATIYYNLVIAGRRTIDQVPANLREEVQARLDIQNTML</sequence>
<name>A0ABY9T2W3_BREBE</name>
<proteinExistence type="predicted"/>
<evidence type="ECO:0000313" key="1">
    <source>
        <dbReference type="EMBL" id="WNC14253.1"/>
    </source>
</evidence>